<organism evidence="3 4">
    <name type="scientific">Xylaria multiplex</name>
    <dbReference type="NCBI Taxonomy" id="323545"/>
    <lineage>
        <taxon>Eukaryota</taxon>
        <taxon>Fungi</taxon>
        <taxon>Dikarya</taxon>
        <taxon>Ascomycota</taxon>
        <taxon>Pezizomycotina</taxon>
        <taxon>Sordariomycetes</taxon>
        <taxon>Xylariomycetidae</taxon>
        <taxon>Xylariales</taxon>
        <taxon>Xylariaceae</taxon>
        <taxon>Xylaria</taxon>
    </lineage>
</organism>
<evidence type="ECO:0000313" key="4">
    <source>
        <dbReference type="Proteomes" id="UP000481858"/>
    </source>
</evidence>
<feature type="transmembrane region" description="Helical" evidence="2">
    <location>
        <begin position="21"/>
        <end position="41"/>
    </location>
</feature>
<dbReference type="EMBL" id="WUBL01000117">
    <property type="protein sequence ID" value="KAF2965361.1"/>
    <property type="molecule type" value="Genomic_DNA"/>
</dbReference>
<dbReference type="PANTHER" id="PTHR28228:SF1">
    <property type="entry name" value="SECRETORY COMPONENT PROTEIN SHR3"/>
    <property type="match status" value="1"/>
</dbReference>
<dbReference type="AlphaFoldDB" id="A0A7C8IJS0"/>
<dbReference type="PANTHER" id="PTHR28228">
    <property type="entry name" value="SECRETORY COMPONENT PROTEIN SHR3"/>
    <property type="match status" value="1"/>
</dbReference>
<evidence type="ECO:0008006" key="5">
    <source>
        <dbReference type="Google" id="ProtNLM"/>
    </source>
</evidence>
<feature type="transmembrane region" description="Helical" evidence="2">
    <location>
        <begin position="77"/>
        <end position="98"/>
    </location>
</feature>
<dbReference type="PIRSF" id="PIRSF029187">
    <property type="entry name" value="Shr3_AAP_chap"/>
    <property type="match status" value="1"/>
</dbReference>
<keyword evidence="2" id="KW-1133">Transmembrane helix</keyword>
<feature type="transmembrane region" description="Helical" evidence="2">
    <location>
        <begin position="105"/>
        <end position="124"/>
    </location>
</feature>
<gene>
    <name evidence="3" type="ORF">GQX73_g8213</name>
</gene>
<dbReference type="FunCoup" id="A0A7C8IJS0">
    <property type="interactions" value="52"/>
</dbReference>
<name>A0A7C8IJS0_9PEZI</name>
<feature type="compositionally biased region" description="Basic and acidic residues" evidence="1">
    <location>
        <begin position="200"/>
        <end position="213"/>
    </location>
</feature>
<dbReference type="OrthoDB" id="5229808at2759"/>
<feature type="region of interest" description="Disordered" evidence="1">
    <location>
        <begin position="200"/>
        <end position="238"/>
    </location>
</feature>
<dbReference type="GO" id="GO:0051082">
    <property type="term" value="F:unfolded protein binding"/>
    <property type="evidence" value="ECO:0007669"/>
    <property type="project" value="TreeGrafter"/>
</dbReference>
<reference evidence="3 4" key="1">
    <citation type="submission" date="2019-12" db="EMBL/GenBank/DDBJ databases">
        <title>Draft genome sequence of the ascomycete Xylaria multiplex DSM 110363.</title>
        <authorList>
            <person name="Buettner E."/>
            <person name="Kellner H."/>
        </authorList>
    </citation>
    <scope>NUCLEOTIDE SEQUENCE [LARGE SCALE GENOMIC DNA]</scope>
    <source>
        <strain evidence="3 4">DSM 110363</strain>
    </source>
</reference>
<protein>
    <recommendedName>
        <fullName evidence="5">ER membrane protein SH3</fullName>
    </recommendedName>
</protein>
<comment type="caution">
    <text evidence="3">The sequence shown here is derived from an EMBL/GenBank/DDBJ whole genome shotgun (WGS) entry which is preliminary data.</text>
</comment>
<evidence type="ECO:0000313" key="3">
    <source>
        <dbReference type="EMBL" id="KAF2965361.1"/>
    </source>
</evidence>
<feature type="compositionally biased region" description="Polar residues" evidence="1">
    <location>
        <begin position="214"/>
        <end position="227"/>
    </location>
</feature>
<evidence type="ECO:0000256" key="2">
    <source>
        <dbReference type="SAM" id="Phobius"/>
    </source>
</evidence>
<keyword evidence="2" id="KW-0812">Transmembrane</keyword>
<evidence type="ECO:0000256" key="1">
    <source>
        <dbReference type="SAM" id="MobiDB-lite"/>
    </source>
</evidence>
<dbReference type="Proteomes" id="UP000481858">
    <property type="component" value="Unassembled WGS sequence"/>
</dbReference>
<dbReference type="Pfam" id="PF08229">
    <property type="entry name" value="SHR3_chaperone"/>
    <property type="match status" value="1"/>
</dbReference>
<dbReference type="InParanoid" id="A0A7C8IJS0"/>
<dbReference type="GO" id="GO:0006888">
    <property type="term" value="P:endoplasmic reticulum to Golgi vesicle-mediated transport"/>
    <property type="evidence" value="ECO:0007669"/>
    <property type="project" value="TreeGrafter"/>
</dbReference>
<keyword evidence="2" id="KW-0472">Membrane</keyword>
<keyword evidence="4" id="KW-1185">Reference proteome</keyword>
<dbReference type="SMART" id="SM00786">
    <property type="entry name" value="SHR3_chaperone"/>
    <property type="match status" value="1"/>
</dbReference>
<dbReference type="GO" id="GO:0005789">
    <property type="term" value="C:endoplasmic reticulum membrane"/>
    <property type="evidence" value="ECO:0007669"/>
    <property type="project" value="TreeGrafter"/>
</dbReference>
<feature type="transmembrane region" description="Helical" evidence="2">
    <location>
        <begin position="171"/>
        <end position="189"/>
    </location>
</feature>
<sequence length="238" mass="26423">MPDKWVDWSKNVRSKDYRGSSSFATFMIIGPVCFFLGILFAEFPYDFPLLWTSDPIEPSYLDQLETHLKFVHQSPPLISRMLSIMIGTGFCGFFIKLFKASESNMLFDGASLVLYVIGVGVYIANIVKGLRFVSAGIWHTPDFAGNLPPSAQNPQDNDGRLVLGREDSLKVMAASNTILALVLVGVLVLQAGQWYAERKDNEEYERVERETAEQGKNASNGASSPTTAAEKRASKKKQ</sequence>
<dbReference type="InterPro" id="IPR013248">
    <property type="entry name" value="Psh3/Shr3"/>
</dbReference>
<proteinExistence type="predicted"/>
<accession>A0A7C8IJS0</accession>